<dbReference type="AlphaFoldDB" id="B9S103"/>
<organism evidence="2 3">
    <name type="scientific">Ricinus communis</name>
    <name type="common">Castor bean</name>
    <dbReference type="NCBI Taxonomy" id="3988"/>
    <lineage>
        <taxon>Eukaryota</taxon>
        <taxon>Viridiplantae</taxon>
        <taxon>Streptophyta</taxon>
        <taxon>Embryophyta</taxon>
        <taxon>Tracheophyta</taxon>
        <taxon>Spermatophyta</taxon>
        <taxon>Magnoliopsida</taxon>
        <taxon>eudicotyledons</taxon>
        <taxon>Gunneridae</taxon>
        <taxon>Pentapetalae</taxon>
        <taxon>rosids</taxon>
        <taxon>fabids</taxon>
        <taxon>Malpighiales</taxon>
        <taxon>Euphorbiaceae</taxon>
        <taxon>Acalyphoideae</taxon>
        <taxon>Acalypheae</taxon>
        <taxon>Ricinus</taxon>
    </lineage>
</organism>
<dbReference type="InterPro" id="IPR002156">
    <property type="entry name" value="RNaseH_domain"/>
</dbReference>
<dbReference type="EMBL" id="EQ973842">
    <property type="protein sequence ID" value="EEF42645.1"/>
    <property type="molecule type" value="Genomic_DNA"/>
</dbReference>
<protein>
    <recommendedName>
        <fullName evidence="1">RNase H type-1 domain-containing protein</fullName>
    </recommendedName>
</protein>
<gene>
    <name evidence="2" type="ORF">RCOM_0632330</name>
</gene>
<proteinExistence type="predicted"/>
<accession>B9S103</accession>
<dbReference type="InParanoid" id="B9S103"/>
<feature type="domain" description="RNase H type-1" evidence="1">
    <location>
        <begin position="2"/>
        <end position="76"/>
    </location>
</feature>
<keyword evidence="3" id="KW-1185">Reference proteome</keyword>
<dbReference type="Pfam" id="PF13456">
    <property type="entry name" value="RVT_3"/>
    <property type="match status" value="1"/>
</dbReference>
<evidence type="ECO:0000313" key="3">
    <source>
        <dbReference type="Proteomes" id="UP000008311"/>
    </source>
</evidence>
<dbReference type="GO" id="GO:0004523">
    <property type="term" value="F:RNA-DNA hybrid ribonuclease activity"/>
    <property type="evidence" value="ECO:0007669"/>
    <property type="project" value="InterPro"/>
</dbReference>
<dbReference type="GO" id="GO:0003676">
    <property type="term" value="F:nucleic acid binding"/>
    <property type="evidence" value="ECO:0007669"/>
    <property type="project" value="InterPro"/>
</dbReference>
<reference evidence="3" key="1">
    <citation type="journal article" date="2010" name="Nat. Biotechnol.">
        <title>Draft genome sequence of the oilseed species Ricinus communis.</title>
        <authorList>
            <person name="Chan A.P."/>
            <person name="Crabtree J."/>
            <person name="Zhao Q."/>
            <person name="Lorenzi H."/>
            <person name="Orvis J."/>
            <person name="Puiu D."/>
            <person name="Melake-Berhan A."/>
            <person name="Jones K.M."/>
            <person name="Redman J."/>
            <person name="Chen G."/>
            <person name="Cahoon E.B."/>
            <person name="Gedil M."/>
            <person name="Stanke M."/>
            <person name="Haas B.J."/>
            <person name="Wortman J.R."/>
            <person name="Fraser-Liggett C.M."/>
            <person name="Ravel J."/>
            <person name="Rabinowicz P.D."/>
        </authorList>
    </citation>
    <scope>NUCLEOTIDE SEQUENCE [LARGE SCALE GENOMIC DNA]</scope>
    <source>
        <strain evidence="3">cv. Hale</strain>
    </source>
</reference>
<evidence type="ECO:0000313" key="2">
    <source>
        <dbReference type="EMBL" id="EEF42645.1"/>
    </source>
</evidence>
<evidence type="ECO:0000259" key="1">
    <source>
        <dbReference type="Pfam" id="PF13456"/>
    </source>
</evidence>
<dbReference type="Proteomes" id="UP000008311">
    <property type="component" value="Unassembled WGS sequence"/>
</dbReference>
<name>B9S103_RICCO</name>
<sequence length="104" mass="11745">MEAMLFAASRKFAQAIFETDSLMLVQSIESSDVEIIWAIEADVLFIKSLLLFNSSWSILYISRIANSVAGWLAKQARLNVCPVPWQTNPPVALLSLLSRDFYYV</sequence>